<dbReference type="Gene3D" id="3.20.20.70">
    <property type="entry name" value="Aldolase class I"/>
    <property type="match status" value="1"/>
</dbReference>
<evidence type="ECO:0000313" key="15">
    <source>
        <dbReference type="EMBL" id="TWT62092.1"/>
    </source>
</evidence>
<dbReference type="InterPro" id="IPR026019">
    <property type="entry name" value="Ribul_P_3_epim"/>
</dbReference>
<dbReference type="NCBIfam" id="NF004076">
    <property type="entry name" value="PRK05581.1-4"/>
    <property type="match status" value="1"/>
</dbReference>
<dbReference type="EC" id="5.1.3.1" evidence="7 10"/>
<evidence type="ECO:0000256" key="2">
    <source>
        <dbReference type="ARBA" id="ARBA00001936"/>
    </source>
</evidence>
<comment type="cofactor">
    <cofactor evidence="2">
        <name>Mn(2+)</name>
        <dbReference type="ChEBI" id="CHEBI:29035"/>
    </cofactor>
</comment>
<dbReference type="GO" id="GO:0005737">
    <property type="term" value="C:cytoplasm"/>
    <property type="evidence" value="ECO:0007669"/>
    <property type="project" value="UniProtKB-ARBA"/>
</dbReference>
<comment type="pathway">
    <text evidence="10">Carbohydrate degradation.</text>
</comment>
<accession>A0A5C5XJX2</accession>
<evidence type="ECO:0000256" key="4">
    <source>
        <dbReference type="ARBA" id="ARBA00001947"/>
    </source>
</evidence>
<comment type="cofactor">
    <cofactor evidence="4">
        <name>Zn(2+)</name>
        <dbReference type="ChEBI" id="CHEBI:29105"/>
    </cofactor>
</comment>
<evidence type="ECO:0000256" key="7">
    <source>
        <dbReference type="ARBA" id="ARBA00013188"/>
    </source>
</evidence>
<proteinExistence type="inferred from homology"/>
<feature type="binding site" evidence="10">
    <location>
        <begin position="178"/>
        <end position="180"/>
    </location>
    <ligand>
        <name>substrate</name>
    </ligand>
</feature>
<evidence type="ECO:0000256" key="14">
    <source>
        <dbReference type="PIRSR" id="PIRSR001461-3"/>
    </source>
</evidence>
<feature type="binding site" evidence="10 14">
    <location>
        <position position="14"/>
    </location>
    <ligand>
        <name>substrate</name>
    </ligand>
</feature>
<sequence length="225" mass="24383">MKSLLGKRPLIAPSMLKCDFANLHTDIARLEAANAPLLHMDVMDGHFVPNLSYGALVIEKIRKCTDLPFDAHLMISDPEKYYQDYVNAGCDAITIHIEAVPEPGELLEKIRASGCSPGLVLNPDTPVEAIKPWISACDLVLVMSVNPGFGGQKFMPVALDKLSAIKELLRDDQFLSIDGGVALDTIGECAQHGANLFVCGSSIFDKDDYSEAVSGLLAEINIKTR</sequence>
<comment type="cofactor">
    <cofactor evidence="3">
        <name>Co(2+)</name>
        <dbReference type="ChEBI" id="CHEBI:48828"/>
    </cofactor>
</comment>
<keyword evidence="8 10" id="KW-0479">Metal-binding</keyword>
<name>A0A5C5XJX2_9PLAN</name>
<comment type="function">
    <text evidence="10">Catalyzes the reversible epimerization of D-ribulose 5-phosphate to D-xylulose 5-phosphate.</text>
</comment>
<dbReference type="GO" id="GO:0004750">
    <property type="term" value="F:D-ribulose-phosphate 3-epimerase activity"/>
    <property type="evidence" value="ECO:0007669"/>
    <property type="project" value="UniProtKB-UniRule"/>
</dbReference>
<comment type="cofactor">
    <cofactor evidence="5">
        <name>Fe(2+)</name>
        <dbReference type="ChEBI" id="CHEBI:29033"/>
    </cofactor>
</comment>
<feature type="binding site" evidence="10 13">
    <location>
        <position position="72"/>
    </location>
    <ligand>
        <name>a divalent metal cation</name>
        <dbReference type="ChEBI" id="CHEBI:60240"/>
    </ligand>
</feature>
<protein>
    <recommendedName>
        <fullName evidence="7 10">Ribulose-phosphate 3-epimerase</fullName>
        <ecNumber evidence="7 10">5.1.3.1</ecNumber>
    </recommendedName>
</protein>
<comment type="caution">
    <text evidence="15">The sequence shown here is derived from an EMBL/GenBank/DDBJ whole genome shotgun (WGS) entry which is preliminary data.</text>
</comment>
<evidence type="ECO:0000256" key="6">
    <source>
        <dbReference type="ARBA" id="ARBA00009541"/>
    </source>
</evidence>
<keyword evidence="13" id="KW-0464">Manganese</keyword>
<feature type="binding site" evidence="10 14">
    <location>
        <begin position="148"/>
        <end position="151"/>
    </location>
    <ligand>
        <name>substrate</name>
    </ligand>
</feature>
<dbReference type="PROSITE" id="PS01085">
    <property type="entry name" value="RIBUL_P_3_EPIMER_1"/>
    <property type="match status" value="1"/>
</dbReference>
<evidence type="ECO:0000256" key="13">
    <source>
        <dbReference type="PIRSR" id="PIRSR001461-2"/>
    </source>
</evidence>
<evidence type="ECO:0000256" key="5">
    <source>
        <dbReference type="ARBA" id="ARBA00001954"/>
    </source>
</evidence>
<feature type="binding site" evidence="10 13">
    <location>
        <position position="178"/>
    </location>
    <ligand>
        <name>a divalent metal cation</name>
        <dbReference type="ChEBI" id="CHEBI:60240"/>
    </ligand>
</feature>
<dbReference type="Proteomes" id="UP000316095">
    <property type="component" value="Unassembled WGS sequence"/>
</dbReference>
<evidence type="ECO:0000256" key="1">
    <source>
        <dbReference type="ARBA" id="ARBA00001782"/>
    </source>
</evidence>
<organism evidence="15 16">
    <name type="scientific">Rubinisphaera italica</name>
    <dbReference type="NCBI Taxonomy" id="2527969"/>
    <lineage>
        <taxon>Bacteria</taxon>
        <taxon>Pseudomonadati</taxon>
        <taxon>Planctomycetota</taxon>
        <taxon>Planctomycetia</taxon>
        <taxon>Planctomycetales</taxon>
        <taxon>Planctomycetaceae</taxon>
        <taxon>Rubinisphaera</taxon>
    </lineage>
</organism>
<evidence type="ECO:0000256" key="11">
    <source>
        <dbReference type="PIRNR" id="PIRNR001461"/>
    </source>
</evidence>
<evidence type="ECO:0000256" key="12">
    <source>
        <dbReference type="PIRSR" id="PIRSR001461-1"/>
    </source>
</evidence>
<dbReference type="GO" id="GO:0006098">
    <property type="term" value="P:pentose-phosphate shunt"/>
    <property type="evidence" value="ECO:0007669"/>
    <property type="project" value="UniProtKB-UniRule"/>
</dbReference>
<evidence type="ECO:0000256" key="3">
    <source>
        <dbReference type="ARBA" id="ARBA00001941"/>
    </source>
</evidence>
<dbReference type="CDD" id="cd00429">
    <property type="entry name" value="RPE"/>
    <property type="match status" value="1"/>
</dbReference>
<dbReference type="FunFam" id="3.20.20.70:FF:000004">
    <property type="entry name" value="Ribulose-phosphate 3-epimerase"/>
    <property type="match status" value="1"/>
</dbReference>
<dbReference type="NCBIfam" id="TIGR01163">
    <property type="entry name" value="rpe"/>
    <property type="match status" value="1"/>
</dbReference>
<reference evidence="15 16" key="1">
    <citation type="submission" date="2019-02" db="EMBL/GenBank/DDBJ databases">
        <title>Deep-cultivation of Planctomycetes and their phenomic and genomic characterization uncovers novel biology.</title>
        <authorList>
            <person name="Wiegand S."/>
            <person name="Jogler M."/>
            <person name="Boedeker C."/>
            <person name="Pinto D."/>
            <person name="Vollmers J."/>
            <person name="Rivas-Marin E."/>
            <person name="Kohn T."/>
            <person name="Peeters S.H."/>
            <person name="Heuer A."/>
            <person name="Rast P."/>
            <person name="Oberbeckmann S."/>
            <person name="Bunk B."/>
            <person name="Jeske O."/>
            <person name="Meyerdierks A."/>
            <person name="Storesund J.E."/>
            <person name="Kallscheuer N."/>
            <person name="Luecker S."/>
            <person name="Lage O.M."/>
            <person name="Pohl T."/>
            <person name="Merkel B.J."/>
            <person name="Hornburger P."/>
            <person name="Mueller R.-W."/>
            <person name="Bruemmer F."/>
            <person name="Labrenz M."/>
            <person name="Spormann A.M."/>
            <person name="Op Den Camp H."/>
            <person name="Overmann J."/>
            <person name="Amann R."/>
            <person name="Jetten M.S.M."/>
            <person name="Mascher T."/>
            <person name="Medema M.H."/>
            <person name="Devos D.P."/>
            <person name="Kaster A.-K."/>
            <person name="Ovreas L."/>
            <person name="Rohde M."/>
            <person name="Galperin M.Y."/>
            <person name="Jogler C."/>
        </authorList>
    </citation>
    <scope>NUCLEOTIDE SEQUENCE [LARGE SCALE GENOMIC DNA]</scope>
    <source>
        <strain evidence="15 16">Pan54</strain>
    </source>
</reference>
<keyword evidence="9 10" id="KW-0413">Isomerase</keyword>
<feature type="active site" description="Proton acceptor" evidence="10 12">
    <location>
        <position position="41"/>
    </location>
</feature>
<keyword evidence="13" id="KW-0170">Cobalt</keyword>
<feature type="binding site" evidence="10 14">
    <location>
        <position position="72"/>
    </location>
    <ligand>
        <name>substrate</name>
    </ligand>
</feature>
<comment type="cofactor">
    <cofactor evidence="10 13">
        <name>a divalent metal cation</name>
        <dbReference type="ChEBI" id="CHEBI:60240"/>
    </cofactor>
    <text evidence="10 13">Binds 1 divalent metal cation per subunit.</text>
</comment>
<dbReference type="GO" id="GO:0019323">
    <property type="term" value="P:pentose catabolic process"/>
    <property type="evidence" value="ECO:0007669"/>
    <property type="project" value="UniProtKB-UniRule"/>
</dbReference>
<dbReference type="PANTHER" id="PTHR11749">
    <property type="entry name" value="RIBULOSE-5-PHOSPHATE-3-EPIMERASE"/>
    <property type="match status" value="1"/>
</dbReference>
<dbReference type="RefSeq" id="WP_242631319.1">
    <property type="nucleotide sequence ID" value="NZ_SJPG01000001.1"/>
</dbReference>
<feature type="binding site" evidence="10 13">
    <location>
        <position position="41"/>
    </location>
    <ligand>
        <name>a divalent metal cation</name>
        <dbReference type="ChEBI" id="CHEBI:60240"/>
    </ligand>
</feature>
<comment type="catalytic activity">
    <reaction evidence="1 10 11">
        <text>D-ribulose 5-phosphate = D-xylulose 5-phosphate</text>
        <dbReference type="Rhea" id="RHEA:13677"/>
        <dbReference type="ChEBI" id="CHEBI:57737"/>
        <dbReference type="ChEBI" id="CHEBI:58121"/>
        <dbReference type="EC" id="5.1.3.1"/>
    </reaction>
</comment>
<evidence type="ECO:0000256" key="10">
    <source>
        <dbReference type="HAMAP-Rule" id="MF_02227"/>
    </source>
</evidence>
<dbReference type="InterPro" id="IPR013785">
    <property type="entry name" value="Aldolase_TIM"/>
</dbReference>
<dbReference type="SUPFAM" id="SSF51366">
    <property type="entry name" value="Ribulose-phoshate binding barrel"/>
    <property type="match status" value="1"/>
</dbReference>
<dbReference type="InterPro" id="IPR000056">
    <property type="entry name" value="Ribul_P_3_epim-like"/>
</dbReference>
<dbReference type="AlphaFoldDB" id="A0A5C5XJX2"/>
<feature type="binding site" evidence="14">
    <location>
        <position position="180"/>
    </location>
    <ligand>
        <name>substrate</name>
    </ligand>
</feature>
<feature type="binding site" evidence="10 13">
    <location>
        <position position="39"/>
    </location>
    <ligand>
        <name>a divalent metal cation</name>
        <dbReference type="ChEBI" id="CHEBI:60240"/>
    </ligand>
</feature>
<feature type="active site" description="Proton donor" evidence="10 12">
    <location>
        <position position="178"/>
    </location>
</feature>
<comment type="similarity">
    <text evidence="6 10 11">Belongs to the ribulose-phosphate 3-epimerase family.</text>
</comment>
<dbReference type="PIRSF" id="PIRSF001461">
    <property type="entry name" value="RPE"/>
    <property type="match status" value="1"/>
</dbReference>
<feature type="binding site" evidence="10 14">
    <location>
        <begin position="200"/>
        <end position="201"/>
    </location>
    <ligand>
        <name>substrate</name>
    </ligand>
</feature>
<keyword evidence="16" id="KW-1185">Reference proteome</keyword>
<evidence type="ECO:0000256" key="8">
    <source>
        <dbReference type="ARBA" id="ARBA00022723"/>
    </source>
</evidence>
<keyword evidence="13" id="KW-0862">Zinc</keyword>
<dbReference type="Pfam" id="PF00834">
    <property type="entry name" value="Ribul_P_3_epim"/>
    <property type="match status" value="1"/>
</dbReference>
<evidence type="ECO:0000256" key="9">
    <source>
        <dbReference type="ARBA" id="ARBA00023235"/>
    </source>
</evidence>
<dbReference type="InterPro" id="IPR011060">
    <property type="entry name" value="RibuloseP-bd_barrel"/>
</dbReference>
<dbReference type="PROSITE" id="PS01086">
    <property type="entry name" value="RIBUL_P_3_EPIMER_2"/>
    <property type="match status" value="1"/>
</dbReference>
<dbReference type="HAMAP" id="MF_02227">
    <property type="entry name" value="RPE"/>
    <property type="match status" value="1"/>
</dbReference>
<evidence type="ECO:0000313" key="16">
    <source>
        <dbReference type="Proteomes" id="UP000316095"/>
    </source>
</evidence>
<dbReference type="EMBL" id="SJPG01000001">
    <property type="protein sequence ID" value="TWT62092.1"/>
    <property type="molecule type" value="Genomic_DNA"/>
</dbReference>
<gene>
    <name evidence="10 15" type="primary">rpe</name>
    <name evidence="15" type="ORF">Pan54_28310</name>
</gene>
<dbReference type="GO" id="GO:0046872">
    <property type="term" value="F:metal ion binding"/>
    <property type="evidence" value="ECO:0007669"/>
    <property type="project" value="UniProtKB-UniRule"/>
</dbReference>
<keyword evidence="10 11" id="KW-0119">Carbohydrate metabolism</keyword>